<dbReference type="CTD" id="4536"/>
<keyword evidence="10 17" id="KW-0249">Electron transport</keyword>
<evidence type="ECO:0000256" key="8">
    <source>
        <dbReference type="ARBA" id="ARBA00022792"/>
    </source>
</evidence>
<name>A0A6G6D639_9CAEN</name>
<keyword evidence="12 17" id="KW-0520">NAD</keyword>
<dbReference type="PANTHER" id="PTHR46552">
    <property type="entry name" value="NADH-UBIQUINONE OXIDOREDUCTASE CHAIN 2"/>
    <property type="match status" value="1"/>
</dbReference>
<feature type="transmembrane region" description="Helical" evidence="17">
    <location>
        <begin position="186"/>
        <end position="207"/>
    </location>
</feature>
<evidence type="ECO:0000256" key="11">
    <source>
        <dbReference type="ARBA" id="ARBA00022989"/>
    </source>
</evidence>
<evidence type="ECO:0000256" key="13">
    <source>
        <dbReference type="ARBA" id="ARBA00023075"/>
    </source>
</evidence>
<dbReference type="InterPro" id="IPR001750">
    <property type="entry name" value="ND/Mrp_TM"/>
</dbReference>
<dbReference type="PANTHER" id="PTHR46552:SF1">
    <property type="entry name" value="NADH-UBIQUINONE OXIDOREDUCTASE CHAIN 2"/>
    <property type="match status" value="1"/>
</dbReference>
<protein>
    <recommendedName>
        <fullName evidence="4 17">NADH-ubiquinone oxidoreductase chain 2</fullName>
        <ecNumber evidence="3 17">7.1.1.2</ecNumber>
    </recommendedName>
</protein>
<feature type="transmembrane region" description="Helical" evidence="17">
    <location>
        <begin position="213"/>
        <end position="232"/>
    </location>
</feature>
<comment type="function">
    <text evidence="17">Core subunit of the mitochondrial membrane respiratory chain NADH dehydrogenase (Complex I) which catalyzes electron transfer from NADH through the respiratory chain, using ubiquinone as an electron acceptor. Essential for the catalytic activity and assembly of complex I.</text>
</comment>
<evidence type="ECO:0000256" key="15">
    <source>
        <dbReference type="ARBA" id="ARBA00023136"/>
    </source>
</evidence>
<feature type="transmembrane region" description="Helical" evidence="17">
    <location>
        <begin position="29"/>
        <end position="49"/>
    </location>
</feature>
<keyword evidence="6 17" id="KW-0679">Respiratory chain</keyword>
<dbReference type="InterPro" id="IPR003917">
    <property type="entry name" value="NADH_UbQ_OxRdtase_chain2"/>
</dbReference>
<evidence type="ECO:0000256" key="17">
    <source>
        <dbReference type="RuleBase" id="RU003403"/>
    </source>
</evidence>
<feature type="transmembrane region" description="Helical" evidence="17">
    <location>
        <begin position="92"/>
        <end position="108"/>
    </location>
</feature>
<evidence type="ECO:0000256" key="12">
    <source>
        <dbReference type="ARBA" id="ARBA00023027"/>
    </source>
</evidence>
<feature type="transmembrane region" description="Helical" evidence="17">
    <location>
        <begin position="285"/>
        <end position="308"/>
    </location>
</feature>
<keyword evidence="8 17" id="KW-0999">Mitochondrion inner membrane</keyword>
<feature type="transmembrane region" description="Helical" evidence="17">
    <location>
        <begin position="329"/>
        <end position="352"/>
    </location>
</feature>
<evidence type="ECO:0000256" key="16">
    <source>
        <dbReference type="ARBA" id="ARBA00049551"/>
    </source>
</evidence>
<dbReference type="GO" id="GO:0005743">
    <property type="term" value="C:mitochondrial inner membrane"/>
    <property type="evidence" value="ECO:0007669"/>
    <property type="project" value="UniProtKB-SubCell"/>
</dbReference>
<accession>A0A6G6D639</accession>
<dbReference type="EC" id="7.1.1.2" evidence="3 17"/>
<comment type="similarity">
    <text evidence="2 17">Belongs to the complex I subunit 2 family.</text>
</comment>
<dbReference type="PRINTS" id="PR01436">
    <property type="entry name" value="NADHDHGNASE2"/>
</dbReference>
<evidence type="ECO:0000256" key="2">
    <source>
        <dbReference type="ARBA" id="ARBA00007012"/>
    </source>
</evidence>
<feature type="transmembrane region" description="Helical" evidence="17">
    <location>
        <begin position="253"/>
        <end position="279"/>
    </location>
</feature>
<evidence type="ECO:0000256" key="14">
    <source>
        <dbReference type="ARBA" id="ARBA00023128"/>
    </source>
</evidence>
<dbReference type="EMBL" id="MK500872">
    <property type="protein sequence ID" value="QIE12009.1"/>
    <property type="molecule type" value="Genomic_DNA"/>
</dbReference>
<keyword evidence="5" id="KW-0813">Transport</keyword>
<geneLocation type="mitochondrion" evidence="19"/>
<feature type="transmembrane region" description="Helical" evidence="17">
    <location>
        <begin position="115"/>
        <end position="135"/>
    </location>
</feature>
<evidence type="ECO:0000313" key="19">
    <source>
        <dbReference type="EMBL" id="QIE12009.1"/>
    </source>
</evidence>
<evidence type="ECO:0000256" key="6">
    <source>
        <dbReference type="ARBA" id="ARBA00022660"/>
    </source>
</evidence>
<dbReference type="RefSeq" id="YP_009743693.1">
    <property type="nucleotide sequence ID" value="NC_046705.1"/>
</dbReference>
<comment type="subcellular location">
    <subcellularLocation>
        <location evidence="1 17">Mitochondrion inner membrane</location>
        <topology evidence="1 17">Multi-pass membrane protein</topology>
    </subcellularLocation>
</comment>
<dbReference type="InterPro" id="IPR050175">
    <property type="entry name" value="Complex_I_Subunit_2"/>
</dbReference>
<dbReference type="GO" id="GO:0008137">
    <property type="term" value="F:NADH dehydrogenase (ubiquinone) activity"/>
    <property type="evidence" value="ECO:0007669"/>
    <property type="project" value="UniProtKB-EC"/>
</dbReference>
<sequence length="354" mass="39810">MFSGLPFGFLFIFTMIFGTIFSISSSHWLGIWAGLEINLIGFLPILVYQKSMSESESAVKYFIVQALGSSLLIFGSLMGCSISFSWENFVESSMSLTVMLVVSSGLLVKMGMFPFHYWLPSVMAGLPWISCMLLATWQKIAPLLLINSLFELNLMYYFVLTICFMASASSLMGGIGGMNQTQVRAILAYSSIGHLGWMMFALTQGVWAMKIYLMIYILISICIFSNLWYSNLNNMKNLSMLMKSNDHQKTSIMLLLLSLGGLPPLLGFVSKWVVIASVIDSKLWFFLMILVTGSVMSLFYYLSLYFSVFLGFSKKFIMNLFVKEKNLNFVLNVGVMMNLLGGLSLIIINSMWQI</sequence>
<keyword evidence="14 17" id="KW-0496">Mitochondrion</keyword>
<dbReference type="AlphaFoldDB" id="A0A6G6D639"/>
<comment type="catalytic activity">
    <reaction evidence="16 17">
        <text>a ubiquinone + NADH + 5 H(+)(in) = a ubiquinol + NAD(+) + 4 H(+)(out)</text>
        <dbReference type="Rhea" id="RHEA:29091"/>
        <dbReference type="Rhea" id="RHEA-COMP:9565"/>
        <dbReference type="Rhea" id="RHEA-COMP:9566"/>
        <dbReference type="ChEBI" id="CHEBI:15378"/>
        <dbReference type="ChEBI" id="CHEBI:16389"/>
        <dbReference type="ChEBI" id="CHEBI:17976"/>
        <dbReference type="ChEBI" id="CHEBI:57540"/>
        <dbReference type="ChEBI" id="CHEBI:57945"/>
        <dbReference type="EC" id="7.1.1.2"/>
    </reaction>
</comment>
<evidence type="ECO:0000256" key="9">
    <source>
        <dbReference type="ARBA" id="ARBA00022967"/>
    </source>
</evidence>
<keyword evidence="11 17" id="KW-1133">Transmembrane helix</keyword>
<dbReference type="GeneID" id="54095258"/>
<organism evidence="19">
    <name type="scientific">Notocochlis gualtieriana</name>
    <dbReference type="NCBI Taxonomy" id="2671062"/>
    <lineage>
        <taxon>Eukaryota</taxon>
        <taxon>Metazoa</taxon>
        <taxon>Spiralia</taxon>
        <taxon>Lophotrochozoa</taxon>
        <taxon>Mollusca</taxon>
        <taxon>Gastropoda</taxon>
        <taxon>Caenogastropoda</taxon>
        <taxon>Littorinimorpha</taxon>
        <taxon>Naticoidea</taxon>
        <taxon>Naticidae</taxon>
        <taxon>Notocochlis</taxon>
    </lineage>
</organism>
<keyword evidence="7 17" id="KW-0812">Transmembrane</keyword>
<evidence type="ECO:0000256" key="5">
    <source>
        <dbReference type="ARBA" id="ARBA00022448"/>
    </source>
</evidence>
<dbReference type="Pfam" id="PF00361">
    <property type="entry name" value="Proton_antipo_M"/>
    <property type="match status" value="1"/>
</dbReference>
<evidence type="ECO:0000256" key="1">
    <source>
        <dbReference type="ARBA" id="ARBA00004448"/>
    </source>
</evidence>
<evidence type="ECO:0000256" key="10">
    <source>
        <dbReference type="ARBA" id="ARBA00022982"/>
    </source>
</evidence>
<proteinExistence type="inferred from homology"/>
<dbReference type="GO" id="GO:0006120">
    <property type="term" value="P:mitochondrial electron transport, NADH to ubiquinone"/>
    <property type="evidence" value="ECO:0007669"/>
    <property type="project" value="InterPro"/>
</dbReference>
<keyword evidence="13 17" id="KW-0830">Ubiquinone</keyword>
<evidence type="ECO:0000256" key="3">
    <source>
        <dbReference type="ARBA" id="ARBA00012944"/>
    </source>
</evidence>
<evidence type="ECO:0000259" key="18">
    <source>
        <dbReference type="Pfam" id="PF00361"/>
    </source>
</evidence>
<keyword evidence="9 17" id="KW-1278">Translocase</keyword>
<feature type="transmembrane region" description="Helical" evidence="17">
    <location>
        <begin position="7"/>
        <end position="23"/>
    </location>
</feature>
<feature type="transmembrane region" description="Helical" evidence="17">
    <location>
        <begin position="155"/>
        <end position="174"/>
    </location>
</feature>
<keyword evidence="15 17" id="KW-0472">Membrane</keyword>
<reference evidence="19" key="1">
    <citation type="journal article" date="2020" name="Zool. Scr.">
        <title>Mitogenomic phylogeny of the Naticidae (Gastropoda: Littorinimorpha) reveals monophyly of the Polinicinae.</title>
        <authorList>
            <person name="Liu H."/>
            <person name="Yang Y."/>
            <person name="Sun S.E."/>
            <person name="Kong L."/>
            <person name="Li Q."/>
        </authorList>
    </citation>
    <scope>NUCLEOTIDE SEQUENCE</scope>
</reference>
<gene>
    <name evidence="19" type="primary">ND2</name>
</gene>
<feature type="domain" description="NADH:quinone oxidoreductase/Mrp antiporter transmembrane" evidence="18">
    <location>
        <begin position="25"/>
        <end position="297"/>
    </location>
</feature>
<evidence type="ECO:0000256" key="7">
    <source>
        <dbReference type="ARBA" id="ARBA00022692"/>
    </source>
</evidence>
<evidence type="ECO:0000256" key="4">
    <source>
        <dbReference type="ARBA" id="ARBA00021008"/>
    </source>
</evidence>
<feature type="transmembrane region" description="Helical" evidence="17">
    <location>
        <begin position="61"/>
        <end position="86"/>
    </location>
</feature>